<dbReference type="Pfam" id="PF23317">
    <property type="entry name" value="YVC1_C"/>
    <property type="match status" value="1"/>
</dbReference>
<dbReference type="Pfam" id="PF23190">
    <property type="entry name" value="LHD_TRPY1"/>
    <property type="match status" value="1"/>
</dbReference>
<gene>
    <name evidence="4" type="ORF">K452DRAFT_222499</name>
</gene>
<keyword evidence="5" id="KW-1185">Reference proteome</keyword>
<keyword evidence="1" id="KW-0812">Transmembrane</keyword>
<protein>
    <submittedName>
        <fullName evidence="4">Uncharacterized protein</fullName>
    </submittedName>
</protein>
<dbReference type="InterPro" id="IPR056337">
    <property type="entry name" value="LHD_YVC1"/>
</dbReference>
<dbReference type="InterPro" id="IPR056336">
    <property type="entry name" value="YVC1_C"/>
</dbReference>
<name>A0A6A6BM27_9PEZI</name>
<proteinExistence type="predicted"/>
<feature type="transmembrane region" description="Helical" evidence="1">
    <location>
        <begin position="572"/>
        <end position="589"/>
    </location>
</feature>
<feature type="domain" description="YVC1 N-terminal linker helical" evidence="2">
    <location>
        <begin position="70"/>
        <end position="261"/>
    </location>
</feature>
<keyword evidence="1" id="KW-0472">Membrane</keyword>
<dbReference type="EMBL" id="ML995479">
    <property type="protein sequence ID" value="KAF2144728.1"/>
    <property type="molecule type" value="Genomic_DNA"/>
</dbReference>
<evidence type="ECO:0000259" key="2">
    <source>
        <dbReference type="Pfam" id="PF23190"/>
    </source>
</evidence>
<organism evidence="4 5">
    <name type="scientific">Aplosporella prunicola CBS 121167</name>
    <dbReference type="NCBI Taxonomy" id="1176127"/>
    <lineage>
        <taxon>Eukaryota</taxon>
        <taxon>Fungi</taxon>
        <taxon>Dikarya</taxon>
        <taxon>Ascomycota</taxon>
        <taxon>Pezizomycotina</taxon>
        <taxon>Dothideomycetes</taxon>
        <taxon>Dothideomycetes incertae sedis</taxon>
        <taxon>Botryosphaeriales</taxon>
        <taxon>Aplosporellaceae</taxon>
        <taxon>Aplosporella</taxon>
    </lineage>
</organism>
<dbReference type="InterPro" id="IPR052971">
    <property type="entry name" value="TRP_calcium_channel"/>
</dbReference>
<dbReference type="AlphaFoldDB" id="A0A6A6BM27"/>
<dbReference type="PANTHER" id="PTHR35859">
    <property type="entry name" value="NONSELECTIVE CATION CHANNEL PROTEIN"/>
    <property type="match status" value="1"/>
</dbReference>
<feature type="transmembrane region" description="Helical" evidence="1">
    <location>
        <begin position="350"/>
        <end position="368"/>
    </location>
</feature>
<sequence length="699" mass="79612">MPPLRPANPRSLSNALAALRAQEEQETLLGDDDERVDPTANTTANTTTTTTVNHEEIFASDPHKDLPVYTTIQRIRRLILASIDDPYTLAQLRDPRMNALIVRPLVERLYDPKDCSIVYCLLVNRVQFLHEQVYQAHHHQTVNTTRALLCEIVASKILRRFDEENLGRPGLLFLSNVLVAGFEPFQNAPEEVLREHRQTFDWADLQKRGGYEGKFTALEIAIISESKHFMSSSACQKVVDAVYRGRVVYTPIAFLDIIPDHYKHKPVSLYDPRQGPMFNHYRLIVPRTRNIIDIVQFIILIVLYAITMTARDHTQWTGCELTFAIYALGWCIDEVATILEHGWKVYTQNLWSFLDITFVVIYVGYLSLRLHGWRTGELELGRQAFDVLSTAGPVLLPRLAFNLLPENMLFISLRAMMGQFMYLTLIAVWCFAGFLLSLRWLAFGRADGPDNSNPITISKWMLWVWFGLDATGIQEAPTFHRYLGPTLMVLFAFFGNTLFLTILVAILSDTFSKIAADATAEVQFRRAVLTFEGVKSDALFAYRPPLNVLALMILVPLKFVLTPRWFHKINVAAIRISNAPILLAVGLYERHHLWKTKRRHRRGAAPGMRPRKFSIWNWSRFSVHGDIQAVFETELPQAVLETIEERDELEEDAWAAAHTGFTGTGAGGGLFRDHASPQVSPQTGPVRRRFSSIIHPDMM</sequence>
<feature type="transmembrane region" description="Helical" evidence="1">
    <location>
        <begin position="290"/>
        <end position="307"/>
    </location>
</feature>
<dbReference type="RefSeq" id="XP_033400440.1">
    <property type="nucleotide sequence ID" value="XM_033536562.1"/>
</dbReference>
<evidence type="ECO:0000313" key="5">
    <source>
        <dbReference type="Proteomes" id="UP000799438"/>
    </source>
</evidence>
<evidence type="ECO:0000313" key="4">
    <source>
        <dbReference type="EMBL" id="KAF2144728.1"/>
    </source>
</evidence>
<accession>A0A6A6BM27</accession>
<feature type="transmembrane region" description="Helical" evidence="1">
    <location>
        <begin position="546"/>
        <end position="566"/>
    </location>
</feature>
<evidence type="ECO:0000256" key="1">
    <source>
        <dbReference type="SAM" id="Phobius"/>
    </source>
</evidence>
<dbReference type="GeneID" id="54294058"/>
<reference evidence="4" key="1">
    <citation type="journal article" date="2020" name="Stud. Mycol.">
        <title>101 Dothideomycetes genomes: a test case for predicting lifestyles and emergence of pathogens.</title>
        <authorList>
            <person name="Haridas S."/>
            <person name="Albert R."/>
            <person name="Binder M."/>
            <person name="Bloem J."/>
            <person name="Labutti K."/>
            <person name="Salamov A."/>
            <person name="Andreopoulos B."/>
            <person name="Baker S."/>
            <person name="Barry K."/>
            <person name="Bills G."/>
            <person name="Bluhm B."/>
            <person name="Cannon C."/>
            <person name="Castanera R."/>
            <person name="Culley D."/>
            <person name="Daum C."/>
            <person name="Ezra D."/>
            <person name="Gonzalez J."/>
            <person name="Henrissat B."/>
            <person name="Kuo A."/>
            <person name="Liang C."/>
            <person name="Lipzen A."/>
            <person name="Lutzoni F."/>
            <person name="Magnuson J."/>
            <person name="Mondo S."/>
            <person name="Nolan M."/>
            <person name="Ohm R."/>
            <person name="Pangilinan J."/>
            <person name="Park H.-J."/>
            <person name="Ramirez L."/>
            <person name="Alfaro M."/>
            <person name="Sun H."/>
            <person name="Tritt A."/>
            <person name="Yoshinaga Y."/>
            <person name="Zwiers L.-H."/>
            <person name="Turgeon B."/>
            <person name="Goodwin S."/>
            <person name="Spatafora J."/>
            <person name="Crous P."/>
            <person name="Grigoriev I."/>
        </authorList>
    </citation>
    <scope>NUCLEOTIDE SEQUENCE</scope>
    <source>
        <strain evidence="4">CBS 121167</strain>
    </source>
</reference>
<evidence type="ECO:0000259" key="3">
    <source>
        <dbReference type="Pfam" id="PF23317"/>
    </source>
</evidence>
<dbReference type="PANTHER" id="PTHR35859:SF1">
    <property type="entry name" value="NONSELECTIVE CATION CHANNEL PROTEIN"/>
    <property type="match status" value="1"/>
</dbReference>
<feature type="domain" description="Calcium channel YVC1-like C-terminal transmembrane" evidence="3">
    <location>
        <begin position="297"/>
        <end position="594"/>
    </location>
</feature>
<feature type="transmembrane region" description="Helical" evidence="1">
    <location>
        <begin position="487"/>
        <end position="507"/>
    </location>
</feature>
<feature type="transmembrane region" description="Helical" evidence="1">
    <location>
        <begin position="420"/>
        <end position="442"/>
    </location>
</feature>
<keyword evidence="1" id="KW-1133">Transmembrane helix</keyword>
<dbReference type="OrthoDB" id="2373987at2759"/>
<dbReference type="Proteomes" id="UP000799438">
    <property type="component" value="Unassembled WGS sequence"/>
</dbReference>